<dbReference type="Pfam" id="PF10934">
    <property type="entry name" value="Sheath_initiator"/>
    <property type="match status" value="1"/>
</dbReference>
<keyword evidence="2" id="KW-1185">Reference proteome</keyword>
<dbReference type="EMBL" id="CAIJCS010000019">
    <property type="protein sequence ID" value="CAC9931660.1"/>
    <property type="molecule type" value="Genomic_DNA"/>
</dbReference>
<reference evidence="1 2" key="1">
    <citation type="submission" date="2020-06" db="EMBL/GenBank/DDBJ databases">
        <authorList>
            <person name="Criscuolo A."/>
        </authorList>
    </citation>
    <scope>NUCLEOTIDE SEQUENCE [LARGE SCALE GENOMIC DNA]</scope>
    <source>
        <strain evidence="1">1804121828</strain>
    </source>
</reference>
<dbReference type="AlphaFoldDB" id="A0A6V6Y3W3"/>
<protein>
    <recommendedName>
        <fullName evidence="3">Phage protein GP46</fullName>
    </recommendedName>
</protein>
<organism evidence="1 2">
    <name type="scientific">Aedoeadaptatus nemausensis</name>
    <dbReference type="NCBI Taxonomy" id="2582829"/>
    <lineage>
        <taxon>Bacteria</taxon>
        <taxon>Bacillati</taxon>
        <taxon>Bacillota</taxon>
        <taxon>Tissierellia</taxon>
        <taxon>Tissierellales</taxon>
        <taxon>Peptoniphilaceae</taxon>
        <taxon>Aedoeadaptatus</taxon>
    </lineage>
</organism>
<accession>A0A6V6Y3W3</accession>
<name>A0A6V6Y3W3_9FIRM</name>
<dbReference type="Proteomes" id="UP000586454">
    <property type="component" value="Unassembled WGS sequence"/>
</dbReference>
<comment type="caution">
    <text evidence="1">The sequence shown here is derived from an EMBL/GenBank/DDBJ whole genome shotgun (WGS) entry which is preliminary data.</text>
</comment>
<dbReference type="RefSeq" id="WP_180499945.1">
    <property type="nucleotide sequence ID" value="NZ_CAIJCS010000019.1"/>
</dbReference>
<evidence type="ECO:0000313" key="1">
    <source>
        <dbReference type="EMBL" id="CAC9931660.1"/>
    </source>
</evidence>
<gene>
    <name evidence="1" type="ORF">PEPNEM18_01032</name>
</gene>
<evidence type="ECO:0000313" key="2">
    <source>
        <dbReference type="Proteomes" id="UP000586454"/>
    </source>
</evidence>
<dbReference type="InterPro" id="IPR020288">
    <property type="entry name" value="Sheath_initiator"/>
</dbReference>
<proteinExistence type="predicted"/>
<sequence>MADYYPFIEPDTAEERIVPVCSEYAYDFETQNFKLNDDNGFYLVYEIEALKIKLWKLFMTVRWRYDIFPPGYGNELESLIGRAYTQGYINSEAERFVKEAVDRNLSDYIKRLEDLTVDFDDGTLYISFKVISIYGKFYMRGMEVIL</sequence>
<evidence type="ECO:0008006" key="3">
    <source>
        <dbReference type="Google" id="ProtNLM"/>
    </source>
</evidence>